<reference evidence="2 3" key="1">
    <citation type="submission" date="2015-04" db="EMBL/GenBank/DDBJ databases">
        <title>Draft Genome Sequence of the Novel Agar-Digesting Marine Bacterium Q1.</title>
        <authorList>
            <person name="Li Y."/>
            <person name="Li D."/>
            <person name="Chen G."/>
            <person name="Du Z."/>
        </authorList>
    </citation>
    <scope>NUCLEOTIDE SEQUENCE [LARGE SCALE GENOMIC DNA]</scope>
    <source>
        <strain evidence="2 3">Q1</strain>
    </source>
</reference>
<evidence type="ECO:0000256" key="1">
    <source>
        <dbReference type="SAM" id="Phobius"/>
    </source>
</evidence>
<accession>A0A0J8GMB6</accession>
<dbReference type="OrthoDB" id="199365at2"/>
<protein>
    <recommendedName>
        <fullName evidence="4">DUF2149 domain-containing protein</fullName>
    </recommendedName>
</protein>
<evidence type="ECO:0000313" key="2">
    <source>
        <dbReference type="EMBL" id="KMT63977.1"/>
    </source>
</evidence>
<dbReference type="Pfam" id="PF09919">
    <property type="entry name" value="DUF2149"/>
    <property type="match status" value="1"/>
</dbReference>
<feature type="transmembrane region" description="Helical" evidence="1">
    <location>
        <begin position="12"/>
        <end position="34"/>
    </location>
</feature>
<comment type="caution">
    <text evidence="2">The sequence shown here is derived from an EMBL/GenBank/DDBJ whole genome shotgun (WGS) entry which is preliminary data.</text>
</comment>
<dbReference type="AlphaFoldDB" id="A0A0J8GMB6"/>
<keyword evidence="1" id="KW-1133">Transmembrane helix</keyword>
<sequence>MRLLDEDEGINPALSVVNLVDVFLVLVAALLIAVAQNPLNPFMAEDVTVIKNEGKDNMEIIVKKGNKIESFKSQGETGSGSGKKAGTAYEMADGSIIYVKE</sequence>
<keyword evidence="1" id="KW-0472">Membrane</keyword>
<dbReference type="InterPro" id="IPR018676">
    <property type="entry name" value="DUF2149"/>
</dbReference>
<dbReference type="RefSeq" id="WP_048695167.1">
    <property type="nucleotide sequence ID" value="NZ_KQ130506.1"/>
</dbReference>
<name>A0A0J8GMB6_9ALTE</name>
<keyword evidence="1" id="KW-0812">Transmembrane</keyword>
<organism evidence="2 3">
    <name type="scientific">Catenovulum maritimum</name>
    <dbReference type="NCBI Taxonomy" id="1513271"/>
    <lineage>
        <taxon>Bacteria</taxon>
        <taxon>Pseudomonadati</taxon>
        <taxon>Pseudomonadota</taxon>
        <taxon>Gammaproteobacteria</taxon>
        <taxon>Alteromonadales</taxon>
        <taxon>Alteromonadaceae</taxon>
        <taxon>Catenovulum</taxon>
    </lineage>
</organism>
<dbReference type="EMBL" id="LAZL01000035">
    <property type="protein sequence ID" value="KMT63977.1"/>
    <property type="molecule type" value="Genomic_DNA"/>
</dbReference>
<keyword evidence="3" id="KW-1185">Reference proteome</keyword>
<proteinExistence type="predicted"/>
<evidence type="ECO:0008006" key="4">
    <source>
        <dbReference type="Google" id="ProtNLM"/>
    </source>
</evidence>
<evidence type="ECO:0000313" key="3">
    <source>
        <dbReference type="Proteomes" id="UP000037600"/>
    </source>
</evidence>
<dbReference type="Proteomes" id="UP000037600">
    <property type="component" value="Unassembled WGS sequence"/>
</dbReference>
<dbReference type="STRING" id="1513271.XM47_16855"/>
<dbReference type="PATRIC" id="fig|1513271.3.peg.3466"/>
<gene>
    <name evidence="2" type="ORF">XM47_16855</name>
</gene>